<dbReference type="EMBL" id="AUZY01000846">
    <property type="protein sequence ID" value="EQD77222.1"/>
    <property type="molecule type" value="Genomic_DNA"/>
</dbReference>
<reference evidence="2" key="1">
    <citation type="submission" date="2013-08" db="EMBL/GenBank/DDBJ databases">
        <authorList>
            <person name="Mendez C."/>
            <person name="Richter M."/>
            <person name="Ferrer M."/>
            <person name="Sanchez J."/>
        </authorList>
    </citation>
    <scope>NUCLEOTIDE SEQUENCE</scope>
</reference>
<feature type="compositionally biased region" description="Low complexity" evidence="1">
    <location>
        <begin position="1"/>
        <end position="12"/>
    </location>
</feature>
<accession>T1C5E3</accession>
<proteinExistence type="predicted"/>
<feature type="region of interest" description="Disordered" evidence="1">
    <location>
        <begin position="156"/>
        <end position="181"/>
    </location>
</feature>
<feature type="compositionally biased region" description="Basic residues" evidence="1">
    <location>
        <begin position="172"/>
        <end position="181"/>
    </location>
</feature>
<sequence>MLESAASLSELSRSPERPSRATLPHDETAIPIRQLAKQLRLRVRAEQVAVTQCMRLAQRAGDELTRTILRQIASDSLRHAEIVASLGPYIERGVFGAFVAGITPKEIEVLIEGERRAEAQADTELARHLRGTMAILVASMEADERKHADLLQGLLTSGFRPESGGQGPSGRTPRRPGRAGH</sequence>
<feature type="region of interest" description="Disordered" evidence="1">
    <location>
        <begin position="1"/>
        <end position="27"/>
    </location>
</feature>
<evidence type="ECO:0000313" key="2">
    <source>
        <dbReference type="EMBL" id="EQD77222.1"/>
    </source>
</evidence>
<feature type="compositionally biased region" description="Basic and acidic residues" evidence="1">
    <location>
        <begin position="13"/>
        <end position="27"/>
    </location>
</feature>
<name>T1C5E3_9ZZZZ</name>
<reference evidence="2" key="2">
    <citation type="journal article" date="2014" name="ISME J.">
        <title>Microbial stratification in low pH oxic and suboxic macroscopic growths along an acid mine drainage.</title>
        <authorList>
            <person name="Mendez-Garcia C."/>
            <person name="Mesa V."/>
            <person name="Sprenger R.R."/>
            <person name="Richter M."/>
            <person name="Diez M.S."/>
            <person name="Solano J."/>
            <person name="Bargiela R."/>
            <person name="Golyshina O.V."/>
            <person name="Manteca A."/>
            <person name="Ramos J.L."/>
            <person name="Gallego J.R."/>
            <person name="Llorente I."/>
            <person name="Martins Dos Santos V.A."/>
            <person name="Jensen O.N."/>
            <person name="Pelaez A.I."/>
            <person name="Sanchez J."/>
            <person name="Ferrer M."/>
        </authorList>
    </citation>
    <scope>NUCLEOTIDE SEQUENCE</scope>
</reference>
<dbReference type="AlphaFoldDB" id="T1C5E3"/>
<evidence type="ECO:0000256" key="1">
    <source>
        <dbReference type="SAM" id="MobiDB-lite"/>
    </source>
</evidence>
<dbReference type="InterPro" id="IPR009078">
    <property type="entry name" value="Ferritin-like_SF"/>
</dbReference>
<protein>
    <submittedName>
        <fullName evidence="2">Uncharacterized protein</fullName>
    </submittedName>
</protein>
<dbReference type="SUPFAM" id="SSF47240">
    <property type="entry name" value="Ferritin-like"/>
    <property type="match status" value="1"/>
</dbReference>
<organism evidence="2">
    <name type="scientific">mine drainage metagenome</name>
    <dbReference type="NCBI Taxonomy" id="410659"/>
    <lineage>
        <taxon>unclassified sequences</taxon>
        <taxon>metagenomes</taxon>
        <taxon>ecological metagenomes</taxon>
    </lineage>
</organism>
<gene>
    <name evidence="2" type="ORF">B1B_01179</name>
</gene>
<comment type="caution">
    <text evidence="2">The sequence shown here is derived from an EMBL/GenBank/DDBJ whole genome shotgun (WGS) entry which is preliminary data.</text>
</comment>
<dbReference type="CDD" id="cd00657">
    <property type="entry name" value="Ferritin_like"/>
    <property type="match status" value="1"/>
</dbReference>